<evidence type="ECO:0000256" key="1">
    <source>
        <dbReference type="ARBA" id="ARBA00023242"/>
    </source>
</evidence>
<dbReference type="AlphaFoldDB" id="A0AAJ0CUQ4"/>
<reference evidence="4" key="1">
    <citation type="submission" date="2023-06" db="EMBL/GenBank/DDBJ databases">
        <title>Conoideocrella luteorostrata (Hypocreales: Clavicipitaceae), a potential biocontrol fungus for elongate hemlock scale in United States Christmas tree production areas.</title>
        <authorList>
            <person name="Barrett H."/>
            <person name="Lovett B."/>
            <person name="Macias A.M."/>
            <person name="Stajich J.E."/>
            <person name="Kasson M.T."/>
        </authorList>
    </citation>
    <scope>NUCLEOTIDE SEQUENCE</scope>
    <source>
        <strain evidence="4">ARSEF 14590</strain>
    </source>
</reference>
<keyword evidence="1" id="KW-0539">Nucleus</keyword>
<protein>
    <recommendedName>
        <fullName evidence="3">Xylanolytic transcriptional activator regulatory domain-containing protein</fullName>
    </recommendedName>
</protein>
<evidence type="ECO:0000259" key="3">
    <source>
        <dbReference type="SMART" id="SM00906"/>
    </source>
</evidence>
<name>A0AAJ0CUQ4_9HYPO</name>
<comment type="caution">
    <text evidence="4">The sequence shown here is derived from an EMBL/GenBank/DDBJ whole genome shotgun (WGS) entry which is preliminary data.</text>
</comment>
<dbReference type="GO" id="GO:0003700">
    <property type="term" value="F:DNA-binding transcription factor activity"/>
    <property type="evidence" value="ECO:0007669"/>
    <property type="project" value="InterPro"/>
</dbReference>
<feature type="region of interest" description="Disordered" evidence="2">
    <location>
        <begin position="1"/>
        <end position="37"/>
    </location>
</feature>
<dbReference type="SMART" id="SM00906">
    <property type="entry name" value="Fungal_trans"/>
    <property type="match status" value="1"/>
</dbReference>
<dbReference type="GO" id="GO:0006351">
    <property type="term" value="P:DNA-templated transcription"/>
    <property type="evidence" value="ECO:0007669"/>
    <property type="project" value="InterPro"/>
</dbReference>
<dbReference type="Proteomes" id="UP001251528">
    <property type="component" value="Unassembled WGS sequence"/>
</dbReference>
<feature type="compositionally biased region" description="Basic and acidic residues" evidence="2">
    <location>
        <begin position="27"/>
        <end position="37"/>
    </location>
</feature>
<dbReference type="InterPro" id="IPR050987">
    <property type="entry name" value="AtrR-like"/>
</dbReference>
<evidence type="ECO:0000256" key="2">
    <source>
        <dbReference type="SAM" id="MobiDB-lite"/>
    </source>
</evidence>
<keyword evidence="5" id="KW-1185">Reference proteome</keyword>
<dbReference type="PANTHER" id="PTHR46910">
    <property type="entry name" value="TRANSCRIPTION FACTOR PDR1"/>
    <property type="match status" value="1"/>
</dbReference>
<sequence length="727" mass="81096">MSMLSNCNDPEVAGPTAASSPSRKRLRPADHADDIARPRELGLMRETADPGAARFVGSSSGIHFVRAVYNRLSRSQRASAPRRPNIDLVPGEDDQLRQLPNNSDVLGSFWSHDEVRREMETVSGGGAPASFDDLLEWSNNYFEFWHPIYPFLHAPDVLQIFEAASHHGICSLSVPDANILKSVISISLADSRQGLPLKGRIPSSFVFDTADEAMSRCCIALSQPASMKVLQATLSIQTFLISMLYFNSASRLGGLAVRMVYHLGLHRCPSRYPMFSTAEISMRRRVFWSSYCLERLLAQSLGIPLDIQDDDTDVCYPGEEIHKSSCESSNEARKLVLLKHLAKHARIRGLIVELRHKSINNRQETATKSMYVQAELAKWSNDVQDDIEDEEGEDGNRNAEADPLISDRHRLLLDLLKNESTICLNRPLMALVADTPSYSSALQACISAARCISSAMRKHIGHNEFSGNNEDTQISTRLIEPLVWPSVTWAVWISAFVLVHATFNNQVALNTTLRHVKVCKDTLRHVSSRQTMWPEHCLEAIDALLIARQEIHSSLVAKSTQTQGANSNIELGEASHELRPEYSQYNVDETQSRRPSNNVSSGLFSSEYDFRTRTLSSNGDGTAQTVLKTPTQSIDIRMQMPTYQADASRPQITNNSELNNPPEDAAGFLQRADPLATMYPDNELADLQGSMVWYDQLFERAFTAIDNPSHVDAEYESSGVPTWSFPM</sequence>
<dbReference type="CDD" id="cd12148">
    <property type="entry name" value="fungal_TF_MHR"/>
    <property type="match status" value="1"/>
</dbReference>
<dbReference type="Pfam" id="PF04082">
    <property type="entry name" value="Fungal_trans"/>
    <property type="match status" value="1"/>
</dbReference>
<evidence type="ECO:0000313" key="5">
    <source>
        <dbReference type="Proteomes" id="UP001251528"/>
    </source>
</evidence>
<evidence type="ECO:0000313" key="4">
    <source>
        <dbReference type="EMBL" id="KAK2608760.1"/>
    </source>
</evidence>
<dbReference type="EMBL" id="JASWJB010000033">
    <property type="protein sequence ID" value="KAK2608760.1"/>
    <property type="molecule type" value="Genomic_DNA"/>
</dbReference>
<dbReference type="GO" id="GO:0003677">
    <property type="term" value="F:DNA binding"/>
    <property type="evidence" value="ECO:0007669"/>
    <property type="project" value="InterPro"/>
</dbReference>
<accession>A0AAJ0CUQ4</accession>
<gene>
    <name evidence="4" type="ORF">QQS21_002749</name>
</gene>
<proteinExistence type="predicted"/>
<dbReference type="GO" id="GO:0008270">
    <property type="term" value="F:zinc ion binding"/>
    <property type="evidence" value="ECO:0007669"/>
    <property type="project" value="InterPro"/>
</dbReference>
<feature type="domain" description="Xylanolytic transcriptional activator regulatory" evidence="3">
    <location>
        <begin position="249"/>
        <end position="323"/>
    </location>
</feature>
<dbReference type="PANTHER" id="PTHR46910:SF9">
    <property type="entry name" value="MISCELLANEOUS ZN(II)2CYS6 TRANSCRIPTION FACTOR (EUROFUNG)"/>
    <property type="match status" value="1"/>
</dbReference>
<dbReference type="InterPro" id="IPR007219">
    <property type="entry name" value="XnlR_reg_dom"/>
</dbReference>
<organism evidence="4 5">
    <name type="scientific">Conoideocrella luteorostrata</name>
    <dbReference type="NCBI Taxonomy" id="1105319"/>
    <lineage>
        <taxon>Eukaryota</taxon>
        <taxon>Fungi</taxon>
        <taxon>Dikarya</taxon>
        <taxon>Ascomycota</taxon>
        <taxon>Pezizomycotina</taxon>
        <taxon>Sordariomycetes</taxon>
        <taxon>Hypocreomycetidae</taxon>
        <taxon>Hypocreales</taxon>
        <taxon>Clavicipitaceae</taxon>
        <taxon>Conoideocrella</taxon>
    </lineage>
</organism>